<reference evidence="1" key="1">
    <citation type="journal article" date="2023" name="G3 (Bethesda)">
        <title>A reference genome for the long-term kleptoplast-retaining sea slug Elysia crispata morphotype clarki.</title>
        <authorList>
            <person name="Eastman K.E."/>
            <person name="Pendleton A.L."/>
            <person name="Shaikh M.A."/>
            <person name="Suttiyut T."/>
            <person name="Ogas R."/>
            <person name="Tomko P."/>
            <person name="Gavelis G."/>
            <person name="Widhalm J.R."/>
            <person name="Wisecaver J.H."/>
        </authorList>
    </citation>
    <scope>NUCLEOTIDE SEQUENCE</scope>
    <source>
        <strain evidence="1">ECLA1</strain>
    </source>
</reference>
<evidence type="ECO:0000313" key="2">
    <source>
        <dbReference type="Proteomes" id="UP001283361"/>
    </source>
</evidence>
<evidence type="ECO:0000313" key="1">
    <source>
        <dbReference type="EMBL" id="KAK3736184.1"/>
    </source>
</evidence>
<keyword evidence="2" id="KW-1185">Reference proteome</keyword>
<proteinExistence type="predicted"/>
<dbReference type="EMBL" id="JAWDGP010006733">
    <property type="protein sequence ID" value="KAK3736184.1"/>
    <property type="molecule type" value="Genomic_DNA"/>
</dbReference>
<dbReference type="AlphaFoldDB" id="A0AAE0Y8T7"/>
<protein>
    <submittedName>
        <fullName evidence="1">Uncharacterized protein</fullName>
    </submittedName>
</protein>
<dbReference type="Proteomes" id="UP001283361">
    <property type="component" value="Unassembled WGS sequence"/>
</dbReference>
<comment type="caution">
    <text evidence="1">The sequence shown here is derived from an EMBL/GenBank/DDBJ whole genome shotgun (WGS) entry which is preliminary data.</text>
</comment>
<name>A0AAE0Y8T7_9GAST</name>
<sequence>MTLDVGWSKDYLRKGRRDWQSCRGCLDSLDYPDQGQVAQTTHSAAKMKGKPVSHKFTAERIGKCREFTPDRHVTARAVGHVDVDVDVAVKICLCRVNMQMSRGRGDCDKERLGLDEAADYS</sequence>
<accession>A0AAE0Y8T7</accession>
<organism evidence="1 2">
    <name type="scientific">Elysia crispata</name>
    <name type="common">lettuce slug</name>
    <dbReference type="NCBI Taxonomy" id="231223"/>
    <lineage>
        <taxon>Eukaryota</taxon>
        <taxon>Metazoa</taxon>
        <taxon>Spiralia</taxon>
        <taxon>Lophotrochozoa</taxon>
        <taxon>Mollusca</taxon>
        <taxon>Gastropoda</taxon>
        <taxon>Heterobranchia</taxon>
        <taxon>Euthyneura</taxon>
        <taxon>Panpulmonata</taxon>
        <taxon>Sacoglossa</taxon>
        <taxon>Placobranchoidea</taxon>
        <taxon>Plakobranchidae</taxon>
        <taxon>Elysia</taxon>
    </lineage>
</organism>
<gene>
    <name evidence="1" type="ORF">RRG08_011921</name>
</gene>